<dbReference type="AlphaFoldDB" id="A0AAN8V5K2"/>
<dbReference type="PANTHER" id="PTHR21726:SF61">
    <property type="entry name" value="DNAA INITIATOR-ASSOCIATING PROTEIN"/>
    <property type="match status" value="1"/>
</dbReference>
<feature type="region of interest" description="Disordered" evidence="1">
    <location>
        <begin position="137"/>
        <end position="180"/>
    </location>
</feature>
<protein>
    <recommendedName>
        <fullName evidence="6">DUF4378 domain-containing protein</fullName>
    </recommendedName>
</protein>
<evidence type="ECO:0000256" key="1">
    <source>
        <dbReference type="SAM" id="MobiDB-lite"/>
    </source>
</evidence>
<dbReference type="InterPro" id="IPR032795">
    <property type="entry name" value="DUF3741-assoc"/>
</dbReference>
<feature type="region of interest" description="Disordered" evidence="1">
    <location>
        <begin position="370"/>
        <end position="435"/>
    </location>
</feature>
<keyword evidence="5" id="KW-1185">Reference proteome</keyword>
<organism evidence="4 5">
    <name type="scientific">Dillenia turbinata</name>
    <dbReference type="NCBI Taxonomy" id="194707"/>
    <lineage>
        <taxon>Eukaryota</taxon>
        <taxon>Viridiplantae</taxon>
        <taxon>Streptophyta</taxon>
        <taxon>Embryophyta</taxon>
        <taxon>Tracheophyta</taxon>
        <taxon>Spermatophyta</taxon>
        <taxon>Magnoliopsida</taxon>
        <taxon>eudicotyledons</taxon>
        <taxon>Gunneridae</taxon>
        <taxon>Pentapetalae</taxon>
        <taxon>Dilleniales</taxon>
        <taxon>Dilleniaceae</taxon>
        <taxon>Dillenia</taxon>
    </lineage>
</organism>
<dbReference type="PANTHER" id="PTHR21726">
    <property type="entry name" value="PHOSPHATIDYLINOSITOL N-ACETYLGLUCOSAMINYLTRANSFERASE SUBUNIT P DOWN SYNDROME CRITICAL REGION PROTEIN 5 -RELATED"/>
    <property type="match status" value="1"/>
</dbReference>
<feature type="compositionally biased region" description="Basic and acidic residues" evidence="1">
    <location>
        <begin position="137"/>
        <end position="167"/>
    </location>
</feature>
<evidence type="ECO:0000313" key="5">
    <source>
        <dbReference type="Proteomes" id="UP001370490"/>
    </source>
</evidence>
<dbReference type="EMBL" id="JBAMMX010000014">
    <property type="protein sequence ID" value="KAK6927940.1"/>
    <property type="molecule type" value="Genomic_DNA"/>
</dbReference>
<feature type="domain" description="DUF3741" evidence="3">
    <location>
        <begin position="102"/>
        <end position="125"/>
    </location>
</feature>
<gene>
    <name evidence="4" type="ORF">RJ641_006531</name>
</gene>
<dbReference type="InterPro" id="IPR025486">
    <property type="entry name" value="DUF4378"/>
</dbReference>
<reference evidence="4 5" key="1">
    <citation type="submission" date="2023-12" db="EMBL/GenBank/DDBJ databases">
        <title>A high-quality genome assembly for Dillenia turbinata (Dilleniales).</title>
        <authorList>
            <person name="Chanderbali A."/>
        </authorList>
    </citation>
    <scope>NUCLEOTIDE SEQUENCE [LARGE SCALE GENOMIC DNA]</scope>
    <source>
        <strain evidence="4">LSX21</strain>
        <tissue evidence="4">Leaf</tissue>
    </source>
</reference>
<evidence type="ECO:0000259" key="3">
    <source>
        <dbReference type="Pfam" id="PF14383"/>
    </source>
</evidence>
<dbReference type="Pfam" id="PF14309">
    <property type="entry name" value="DUF4378"/>
    <property type="match status" value="1"/>
</dbReference>
<comment type="caution">
    <text evidence="4">The sequence shown here is derived from an EMBL/GenBank/DDBJ whole genome shotgun (WGS) entry which is preliminary data.</text>
</comment>
<evidence type="ECO:0000313" key="4">
    <source>
        <dbReference type="EMBL" id="KAK6927940.1"/>
    </source>
</evidence>
<dbReference type="Pfam" id="PF14383">
    <property type="entry name" value="VARLMGL"/>
    <property type="match status" value="1"/>
</dbReference>
<evidence type="ECO:0000259" key="2">
    <source>
        <dbReference type="Pfam" id="PF14309"/>
    </source>
</evidence>
<proteinExistence type="predicted"/>
<sequence>MSDADAKKGSSSSTSMSLVVAEKKPSRPGGCVGIFFQLFDWDRRFAKKKLFSKKLLPPARTKQKFKGDEKMPMAKLLLIADENSGGFPNVKKNRFTGFESGQGQEMRTPGLVARLMGLESMPAIKREKLKKVSFSEVKDENVNSGHGESDKEKMNLEKEHTKNELRPQKLQKTGPEERRSVTPFSAEALQFKSVLSRSRKHQAKLASPVKGPRIASGKKQSRLIDAATRILEPGLQATNRAKCALTYANSLRHYSNDEFSVGAFSPSVELQRRSGYCESAAKSLTGQTSCNSCGNLFDVVESKASASGQAPMVDSTTNFANVSDQESRSMLRLPLSSERETNVLKINEKQPECFASQVMDYQEHWESLRDSKPLHREGRENQLRPQKDVSTSTALRNRRTRPNQKMIFREREPPRPKLSYAVSSRSSSPAKPVNESKDFVSLNRSLSGCSRLRTPIKDDTSKPVTAGKMYYRKEGELPGLRTPVRKRRTMNAARQVACTDAVNSAISKQQNFACGVMKGKGMVQDAQSMVSSRFTCQGECHRTNSDKDINVVSFIFSSPVRSKTRNVPRKEMENNRRDRFNIGGDCLSMKKEVILDKSESKRSFQRPFLVRGDNLGALLEQKLKELTCGENELAGGNRKSTALILQELISALTAEGSASLGDVELGINQHKFSCSSQTLDMSTSFQKETRSNVASCVVPFDGDHPSPESVFEASFSNDSCFSDSVDECSGHQLPNDCMDYSYGQSQPPESDAELFDSAASWNNLQTGFWISVDLLNHVAKFMYSFNLANGRVLECKLMHAKEVILHAELLFGIVLMGDSDGLRDFLISPFLLDELEALPGGMWTIPNFLGFEGTKDKNQLKCFLFDCLVEFLDSEYCHYSKSGFKAWRRVVSRLNMKLLIQEVNKEIKRWTDITGKIMDEIIEREMSYDLGKWTDFELEAFEAGADIGAGILQILVDEVVEDLIQSLFS</sequence>
<feature type="domain" description="DUF4378" evidence="2">
    <location>
        <begin position="802"/>
        <end position="958"/>
    </location>
</feature>
<evidence type="ECO:0008006" key="6">
    <source>
        <dbReference type="Google" id="ProtNLM"/>
    </source>
</evidence>
<feature type="region of interest" description="Disordered" evidence="1">
    <location>
        <begin position="1"/>
        <end position="28"/>
    </location>
</feature>
<name>A0AAN8V5K2_9MAGN</name>
<feature type="compositionally biased region" description="Basic and acidic residues" evidence="1">
    <location>
        <begin position="370"/>
        <end position="387"/>
    </location>
</feature>
<dbReference type="Proteomes" id="UP001370490">
    <property type="component" value="Unassembled WGS sequence"/>
</dbReference>
<accession>A0AAN8V5K2</accession>